<name>K2P2R8_9HYPH</name>
<dbReference type="STRING" id="721133.SAMN05216176_110172"/>
<reference evidence="3 4" key="1">
    <citation type="journal article" date="2012" name="J. Bacteriol.">
        <title>Genome Sequence of Nitratireductor indicus Type Strain C115.</title>
        <authorList>
            <person name="Lai Q."/>
            <person name="Li G."/>
            <person name="Yu Z."/>
            <person name="Shao Z."/>
        </authorList>
    </citation>
    <scope>NUCLEOTIDE SEQUENCE [LARGE SCALE GENOMIC DNA]</scope>
    <source>
        <strain evidence="3 4">C115</strain>
    </source>
</reference>
<sequence length="199" mass="22807">MKLFHSPGACSLGIRVLMEEIGAPFETVNVDLKSGEHRQPAYMKLNPKAKVPALLRPDGRLLTEFPVIALWLARQFPEKNLLPDGPEGDIDALELLDYVVSTLHMRGATLAMRPDRFCQDPKGQEEVRKSGREVLTVGFERLEEQLGEKEWFFGHMTIVDMAVFYLVHWQPRYDLPLTPRLKAFHERMMERPAVKRALA</sequence>
<dbReference type="GO" id="GO:0016740">
    <property type="term" value="F:transferase activity"/>
    <property type="evidence" value="ECO:0007669"/>
    <property type="project" value="UniProtKB-KW"/>
</dbReference>
<dbReference type="InterPro" id="IPR036282">
    <property type="entry name" value="Glutathione-S-Trfase_C_sf"/>
</dbReference>
<comment type="caution">
    <text evidence="3">The sequence shown here is derived from an EMBL/GenBank/DDBJ whole genome shotgun (WGS) entry which is preliminary data.</text>
</comment>
<dbReference type="PROSITE" id="PS50405">
    <property type="entry name" value="GST_CTER"/>
    <property type="match status" value="1"/>
</dbReference>
<dbReference type="SFLD" id="SFLDS00019">
    <property type="entry name" value="Glutathione_Transferase_(cytos"/>
    <property type="match status" value="1"/>
</dbReference>
<dbReference type="EMBL" id="AMSI01000010">
    <property type="protein sequence ID" value="EKF41636.1"/>
    <property type="molecule type" value="Genomic_DNA"/>
</dbReference>
<feature type="domain" description="GST C-terminal" evidence="2">
    <location>
        <begin position="85"/>
        <end position="199"/>
    </location>
</feature>
<dbReference type="InterPro" id="IPR004045">
    <property type="entry name" value="Glutathione_S-Trfase_N"/>
</dbReference>
<proteinExistence type="predicted"/>
<keyword evidence="3" id="KW-0808">Transferase</keyword>
<accession>K2P2R8</accession>
<dbReference type="SUPFAM" id="SSF52833">
    <property type="entry name" value="Thioredoxin-like"/>
    <property type="match status" value="1"/>
</dbReference>
<dbReference type="Gene3D" id="1.20.1050.10">
    <property type="match status" value="1"/>
</dbReference>
<dbReference type="AlphaFoldDB" id="K2P2R8"/>
<dbReference type="PANTHER" id="PTHR44051:SF8">
    <property type="entry name" value="GLUTATHIONE S-TRANSFERASE GSTA"/>
    <property type="match status" value="1"/>
</dbReference>
<dbReference type="PROSITE" id="PS50404">
    <property type="entry name" value="GST_NTER"/>
    <property type="match status" value="1"/>
</dbReference>
<dbReference type="eggNOG" id="COG0625">
    <property type="taxonomic scope" value="Bacteria"/>
</dbReference>
<gene>
    <name evidence="3" type="ORF">NA8A_15546</name>
</gene>
<dbReference type="InterPro" id="IPR040079">
    <property type="entry name" value="Glutathione_S-Trfase"/>
</dbReference>
<dbReference type="InterPro" id="IPR010987">
    <property type="entry name" value="Glutathione-S-Trfase_C-like"/>
</dbReference>
<keyword evidence="4" id="KW-1185">Reference proteome</keyword>
<feature type="domain" description="GST N-terminal" evidence="1">
    <location>
        <begin position="1"/>
        <end position="80"/>
    </location>
</feature>
<dbReference type="Proteomes" id="UP000007374">
    <property type="component" value="Unassembled WGS sequence"/>
</dbReference>
<protein>
    <submittedName>
        <fullName evidence="3">Glutathione S-transferase</fullName>
    </submittedName>
</protein>
<evidence type="ECO:0000259" key="1">
    <source>
        <dbReference type="PROSITE" id="PS50404"/>
    </source>
</evidence>
<dbReference type="InterPro" id="IPR036249">
    <property type="entry name" value="Thioredoxin-like_sf"/>
</dbReference>
<dbReference type="Gene3D" id="3.40.30.10">
    <property type="entry name" value="Glutaredoxin"/>
    <property type="match status" value="1"/>
</dbReference>
<organism evidence="3 4">
    <name type="scientific">Nitratireductor indicus C115</name>
    <dbReference type="NCBI Taxonomy" id="1231190"/>
    <lineage>
        <taxon>Bacteria</taxon>
        <taxon>Pseudomonadati</taxon>
        <taxon>Pseudomonadota</taxon>
        <taxon>Alphaproteobacteria</taxon>
        <taxon>Hyphomicrobiales</taxon>
        <taxon>Phyllobacteriaceae</taxon>
        <taxon>Nitratireductor</taxon>
    </lineage>
</organism>
<dbReference type="SUPFAM" id="SSF47616">
    <property type="entry name" value="GST C-terminal domain-like"/>
    <property type="match status" value="1"/>
</dbReference>
<evidence type="ECO:0000313" key="3">
    <source>
        <dbReference type="EMBL" id="EKF41636.1"/>
    </source>
</evidence>
<dbReference type="PATRIC" id="fig|1231190.3.peg.3220"/>
<dbReference type="InterPro" id="IPR004046">
    <property type="entry name" value="GST_C"/>
</dbReference>
<dbReference type="OrthoDB" id="9810080at2"/>
<dbReference type="SFLD" id="SFLDG00358">
    <property type="entry name" value="Main_(cytGST)"/>
    <property type="match status" value="1"/>
</dbReference>
<dbReference type="CDD" id="cd03057">
    <property type="entry name" value="GST_N_Beta"/>
    <property type="match status" value="1"/>
</dbReference>
<dbReference type="Pfam" id="PF13409">
    <property type="entry name" value="GST_N_2"/>
    <property type="match status" value="1"/>
</dbReference>
<dbReference type="Pfam" id="PF00043">
    <property type="entry name" value="GST_C"/>
    <property type="match status" value="1"/>
</dbReference>
<evidence type="ECO:0000313" key="4">
    <source>
        <dbReference type="Proteomes" id="UP000007374"/>
    </source>
</evidence>
<evidence type="ECO:0000259" key="2">
    <source>
        <dbReference type="PROSITE" id="PS50405"/>
    </source>
</evidence>
<dbReference type="PANTHER" id="PTHR44051">
    <property type="entry name" value="GLUTATHIONE S-TRANSFERASE-RELATED"/>
    <property type="match status" value="1"/>
</dbReference>
<dbReference type="RefSeq" id="WP_009451291.1">
    <property type="nucleotide sequence ID" value="NZ_AMSI01000010.1"/>
</dbReference>
<dbReference type="SFLD" id="SFLDG01150">
    <property type="entry name" value="Main.1:_Beta-like"/>
    <property type="match status" value="1"/>
</dbReference>